<keyword evidence="5" id="KW-0255">Endonuclease</keyword>
<dbReference type="GO" id="GO:0009307">
    <property type="term" value="P:DNA restriction-modification system"/>
    <property type="evidence" value="ECO:0007669"/>
    <property type="project" value="UniProtKB-KW"/>
</dbReference>
<feature type="domain" description="Type I restriction modification DNA specificity" evidence="4">
    <location>
        <begin position="14"/>
        <end position="64"/>
    </location>
</feature>
<proteinExistence type="inferred from homology"/>
<evidence type="ECO:0000256" key="1">
    <source>
        <dbReference type="ARBA" id="ARBA00010923"/>
    </source>
</evidence>
<dbReference type="Gene3D" id="3.90.220.20">
    <property type="entry name" value="DNA methylase specificity domains"/>
    <property type="match status" value="2"/>
</dbReference>
<keyword evidence="5" id="KW-0378">Hydrolase</keyword>
<gene>
    <name evidence="5" type="ORF">MNV_940001</name>
</gene>
<keyword evidence="3" id="KW-0238">DNA-binding</keyword>
<dbReference type="PANTHER" id="PTHR30408">
    <property type="entry name" value="TYPE-1 RESTRICTION ENZYME ECOKI SPECIFICITY PROTEIN"/>
    <property type="match status" value="1"/>
</dbReference>
<dbReference type="InterPro" id="IPR044946">
    <property type="entry name" value="Restrct_endonuc_typeI_TRD_sf"/>
</dbReference>
<dbReference type="AlphaFoldDB" id="A0A284VUA9"/>
<keyword evidence="6" id="KW-1185">Reference proteome</keyword>
<name>A0A284VUA9_9EURY</name>
<evidence type="ECO:0000313" key="6">
    <source>
        <dbReference type="Proteomes" id="UP000218615"/>
    </source>
</evidence>
<organism evidence="5 6">
    <name type="scientific">Candidatus Methanoperedens nitratireducens</name>
    <dbReference type="NCBI Taxonomy" id="1392998"/>
    <lineage>
        <taxon>Archaea</taxon>
        <taxon>Methanobacteriati</taxon>
        <taxon>Methanobacteriota</taxon>
        <taxon>Stenosarchaea group</taxon>
        <taxon>Methanomicrobia</taxon>
        <taxon>Methanosarcinales</taxon>
        <taxon>ANME-2 cluster</taxon>
        <taxon>Candidatus Methanoperedentaceae</taxon>
        <taxon>Candidatus Methanoperedens</taxon>
    </lineage>
</organism>
<dbReference type="PANTHER" id="PTHR30408:SF12">
    <property type="entry name" value="TYPE I RESTRICTION ENZYME MJAVIII SPECIFICITY SUBUNIT"/>
    <property type="match status" value="1"/>
</dbReference>
<evidence type="ECO:0000256" key="2">
    <source>
        <dbReference type="ARBA" id="ARBA00022747"/>
    </source>
</evidence>
<dbReference type="InterPro" id="IPR000055">
    <property type="entry name" value="Restrct_endonuc_typeI_TRD"/>
</dbReference>
<evidence type="ECO:0000259" key="4">
    <source>
        <dbReference type="Pfam" id="PF01420"/>
    </source>
</evidence>
<accession>A0A284VUA9</accession>
<dbReference type="GO" id="GO:0003677">
    <property type="term" value="F:DNA binding"/>
    <property type="evidence" value="ECO:0007669"/>
    <property type="project" value="UniProtKB-KW"/>
</dbReference>
<protein>
    <submittedName>
        <fullName evidence="5">Putative restriction endonuclease</fullName>
    </submittedName>
</protein>
<evidence type="ECO:0000256" key="3">
    <source>
        <dbReference type="ARBA" id="ARBA00023125"/>
    </source>
</evidence>
<sequence>MRETYDGTTPIGTGSTYTAISVDDIKNVKYPFPTIEEQHAIARFLDDRTQKIDSLIEKKQKLIELLKEERAAVINEAVTKGLDPGAPMRDSGVEWLGEIPGHWEIKRLKYVAEINRYTLNENIDSNYEFQYIDIGNVTIEGLTHPPQLMEFKDAPSRARRIVKKGDTIVSTVRTYLKAIAYIEDKADNLIASTGFAVLASKGMLDTKYLYYLMINEKIIDTISSLSTGVSYPAINSSELANIIVWFPKEIKEQQEIVNFIESETAKTHQVVSKMEQEIALLQEYRTALISEVVTGKIDVRGE</sequence>
<dbReference type="EMBL" id="FZMP01000245">
    <property type="protein sequence ID" value="SNQ62875.1"/>
    <property type="molecule type" value="Genomic_DNA"/>
</dbReference>
<keyword evidence="2" id="KW-0680">Restriction system</keyword>
<reference evidence="6" key="1">
    <citation type="submission" date="2017-06" db="EMBL/GenBank/DDBJ databases">
        <authorList>
            <person name="Cremers G."/>
        </authorList>
    </citation>
    <scope>NUCLEOTIDE SEQUENCE [LARGE SCALE GENOMIC DNA]</scope>
</reference>
<keyword evidence="5" id="KW-0540">Nuclease</keyword>
<feature type="domain" description="Type I restriction modification DNA specificity" evidence="4">
    <location>
        <begin position="101"/>
        <end position="265"/>
    </location>
</feature>
<dbReference type="Proteomes" id="UP000218615">
    <property type="component" value="Unassembled WGS sequence"/>
</dbReference>
<dbReference type="Pfam" id="PF01420">
    <property type="entry name" value="Methylase_S"/>
    <property type="match status" value="2"/>
</dbReference>
<dbReference type="InterPro" id="IPR052021">
    <property type="entry name" value="Type-I_RS_S_subunit"/>
</dbReference>
<dbReference type="GO" id="GO:0004519">
    <property type="term" value="F:endonuclease activity"/>
    <property type="evidence" value="ECO:0007669"/>
    <property type="project" value="UniProtKB-KW"/>
</dbReference>
<evidence type="ECO:0000313" key="5">
    <source>
        <dbReference type="EMBL" id="SNQ62875.1"/>
    </source>
</evidence>
<comment type="similarity">
    <text evidence="1">Belongs to the type-I restriction system S methylase family.</text>
</comment>
<dbReference type="SUPFAM" id="SSF116734">
    <property type="entry name" value="DNA methylase specificity domain"/>
    <property type="match status" value="2"/>
</dbReference>